<dbReference type="PANTHER" id="PTHR43448">
    <property type="entry name" value="PROTOHEME IX FARNESYLTRANSFERASE, MITOCHONDRIAL"/>
    <property type="match status" value="1"/>
</dbReference>
<dbReference type="NCBIfam" id="NF003349">
    <property type="entry name" value="PRK04375.1-2"/>
    <property type="match status" value="1"/>
</dbReference>
<sequence>MSMVERESPKSQLDRHVSLTYRWVDVVQAYIATTKPKIQIMLLFTAATAMIVAHHGFPRWSLFINTLLGLALATGGSASINMWFDRDIDAVMQRTSKRPIPLGRVPAHHVLILGLLLIAGSFVYLNLAVNPLTAGLALGGAFYYAVIYTMWLKRRTPQNIVIGGGAGAFPPLVGWAGVTGHLGLAAIIMFAIIFLWTPPHFWALALYKNEDYTKAGIPMMPVVKGARKTKIQSVVYAVLLIIASVLLAWTGQVGLVYAAVAGVVGIIFLGFVLRSYFEPDASMVWAKRTFLCSLIYLPVVFVMMMLNMR</sequence>
<dbReference type="InterPro" id="IPR006369">
    <property type="entry name" value="Protohaem_IX_farnesylTrfase"/>
</dbReference>
<dbReference type="NCBIfam" id="TIGR01473">
    <property type="entry name" value="cyoE_ctaB"/>
    <property type="match status" value="1"/>
</dbReference>
<protein>
    <recommendedName>
        <fullName evidence="8">Protoheme IX farnesyltransferase</fullName>
        <ecNumber evidence="8">2.5.1.141</ecNumber>
    </recommendedName>
    <alternativeName>
        <fullName evidence="8">Heme B farnesyltransferase</fullName>
    </alternativeName>
    <alternativeName>
        <fullName evidence="8">Heme O synthase</fullName>
    </alternativeName>
</protein>
<feature type="transmembrane region" description="Helical" evidence="8">
    <location>
        <begin position="131"/>
        <end position="152"/>
    </location>
</feature>
<evidence type="ECO:0000313" key="10">
    <source>
        <dbReference type="Proteomes" id="UP001229209"/>
    </source>
</evidence>
<feature type="transmembrane region" description="Helical" evidence="8">
    <location>
        <begin position="289"/>
        <end position="308"/>
    </location>
</feature>
<comment type="subcellular location">
    <subcellularLocation>
        <location evidence="8">Cell membrane</location>
        <topology evidence="8">Multi-pass membrane protein</topology>
    </subcellularLocation>
    <subcellularLocation>
        <location evidence="1">Membrane</location>
        <topology evidence="1">Multi-pass membrane protein</topology>
    </subcellularLocation>
</comment>
<dbReference type="InterPro" id="IPR030470">
    <property type="entry name" value="UbiA_prenylTrfase_CS"/>
</dbReference>
<keyword evidence="2 8" id="KW-0808">Transferase</keyword>
<evidence type="ECO:0000256" key="6">
    <source>
        <dbReference type="ARBA" id="ARBA00023136"/>
    </source>
</evidence>
<evidence type="ECO:0000256" key="1">
    <source>
        <dbReference type="ARBA" id="ARBA00004141"/>
    </source>
</evidence>
<feature type="transmembrane region" description="Helical" evidence="8">
    <location>
        <begin position="63"/>
        <end position="84"/>
    </location>
</feature>
<dbReference type="GO" id="GO:0016740">
    <property type="term" value="F:transferase activity"/>
    <property type="evidence" value="ECO:0007669"/>
    <property type="project" value="UniProtKB-KW"/>
</dbReference>
<comment type="similarity">
    <text evidence="8">Belongs to the UbiA prenyltransferase family. Protoheme IX farnesyltransferase subfamily.</text>
</comment>
<feature type="transmembrane region" description="Helical" evidence="8">
    <location>
        <begin position="255"/>
        <end position="277"/>
    </location>
</feature>
<dbReference type="InterPro" id="IPR000537">
    <property type="entry name" value="UbiA_prenyltransferase"/>
</dbReference>
<dbReference type="EC" id="2.5.1.141" evidence="8"/>
<proteinExistence type="inferred from homology"/>
<dbReference type="Gene3D" id="1.10.357.140">
    <property type="entry name" value="UbiA prenyltransferase"/>
    <property type="match status" value="1"/>
</dbReference>
<name>A0ABT9LY68_9BACL</name>
<comment type="subunit">
    <text evidence="8">Interacts with CtaA.</text>
</comment>
<evidence type="ECO:0000256" key="7">
    <source>
        <dbReference type="ARBA" id="ARBA00047690"/>
    </source>
</evidence>
<evidence type="ECO:0000256" key="3">
    <source>
        <dbReference type="ARBA" id="ARBA00022692"/>
    </source>
</evidence>
<keyword evidence="10" id="KW-1185">Reference proteome</keyword>
<dbReference type="Pfam" id="PF01040">
    <property type="entry name" value="UbiA"/>
    <property type="match status" value="1"/>
</dbReference>
<comment type="caution">
    <text evidence="9">The sequence shown here is derived from an EMBL/GenBank/DDBJ whole genome shotgun (WGS) entry which is preliminary data.</text>
</comment>
<comment type="catalytic activity">
    <reaction evidence="7 8">
        <text>heme b + (2E,6E)-farnesyl diphosphate + H2O = Fe(II)-heme o + diphosphate</text>
        <dbReference type="Rhea" id="RHEA:28070"/>
        <dbReference type="ChEBI" id="CHEBI:15377"/>
        <dbReference type="ChEBI" id="CHEBI:33019"/>
        <dbReference type="ChEBI" id="CHEBI:60344"/>
        <dbReference type="ChEBI" id="CHEBI:60530"/>
        <dbReference type="ChEBI" id="CHEBI:175763"/>
        <dbReference type="EC" id="2.5.1.141"/>
    </reaction>
</comment>
<accession>A0ABT9LY68</accession>
<evidence type="ECO:0000256" key="5">
    <source>
        <dbReference type="ARBA" id="ARBA00023133"/>
    </source>
</evidence>
<dbReference type="HAMAP" id="MF_00154">
    <property type="entry name" value="CyoE_CtaB"/>
    <property type="match status" value="1"/>
</dbReference>
<dbReference type="PANTHER" id="PTHR43448:SF2">
    <property type="entry name" value="PROTOHEME IX FARNESYLTRANSFERASE, MITOCHONDRIAL"/>
    <property type="match status" value="1"/>
</dbReference>
<feature type="transmembrane region" description="Helical" evidence="8">
    <location>
        <begin position="184"/>
        <end position="207"/>
    </location>
</feature>
<comment type="miscellaneous">
    <text evidence="8">Carbon 2 of the heme B porphyrin ring is defined according to the Fischer nomenclature.</text>
</comment>
<keyword evidence="5 8" id="KW-0350">Heme biosynthesis</keyword>
<comment type="pathway">
    <text evidence="8">Porphyrin-containing compound metabolism; heme O biosynthesis; heme O from protoheme: step 1/1.</text>
</comment>
<feature type="transmembrane region" description="Helical" evidence="8">
    <location>
        <begin position="105"/>
        <end position="125"/>
    </location>
</feature>
<feature type="transmembrane region" description="Helical" evidence="8">
    <location>
        <begin position="40"/>
        <end position="57"/>
    </location>
</feature>
<evidence type="ECO:0000256" key="8">
    <source>
        <dbReference type="HAMAP-Rule" id="MF_00154"/>
    </source>
</evidence>
<feature type="transmembrane region" description="Helical" evidence="8">
    <location>
        <begin position="159"/>
        <end position="178"/>
    </location>
</feature>
<dbReference type="InterPro" id="IPR044878">
    <property type="entry name" value="UbiA_sf"/>
</dbReference>
<dbReference type="CDD" id="cd13957">
    <property type="entry name" value="PT_UbiA_Cox10"/>
    <property type="match status" value="1"/>
</dbReference>
<dbReference type="PROSITE" id="PS00943">
    <property type="entry name" value="UBIA"/>
    <property type="match status" value="1"/>
</dbReference>
<dbReference type="Proteomes" id="UP001229209">
    <property type="component" value="Unassembled WGS sequence"/>
</dbReference>
<comment type="function">
    <text evidence="8">Converts heme B (protoheme IX) to heme O by substitution of the vinyl group on carbon 2 of heme B porphyrin ring with a hydroxyethyl farnesyl side group.</text>
</comment>
<keyword evidence="8" id="KW-1003">Cell membrane</keyword>
<gene>
    <name evidence="8" type="primary">ctaB</name>
    <name evidence="9" type="ORF">J2S04_002059</name>
</gene>
<dbReference type="RefSeq" id="WP_238413539.1">
    <property type="nucleotide sequence ID" value="NZ_JAURUO010000010.1"/>
</dbReference>
<dbReference type="EMBL" id="JAURUO010000010">
    <property type="protein sequence ID" value="MDP9729096.1"/>
    <property type="molecule type" value="Genomic_DNA"/>
</dbReference>
<keyword evidence="6 8" id="KW-0472">Membrane</keyword>
<keyword evidence="3 8" id="KW-0812">Transmembrane</keyword>
<organism evidence="9 10">
    <name type="scientific">Alicyclobacillus tolerans</name>
    <dbReference type="NCBI Taxonomy" id="90970"/>
    <lineage>
        <taxon>Bacteria</taxon>
        <taxon>Bacillati</taxon>
        <taxon>Bacillota</taxon>
        <taxon>Bacilli</taxon>
        <taxon>Bacillales</taxon>
        <taxon>Alicyclobacillaceae</taxon>
        <taxon>Alicyclobacillus</taxon>
    </lineage>
</organism>
<evidence type="ECO:0000256" key="4">
    <source>
        <dbReference type="ARBA" id="ARBA00022989"/>
    </source>
</evidence>
<reference evidence="9 10" key="1">
    <citation type="submission" date="2023-07" db="EMBL/GenBank/DDBJ databases">
        <title>Genomic Encyclopedia of Type Strains, Phase IV (KMG-IV): sequencing the most valuable type-strain genomes for metagenomic binning, comparative biology and taxonomic classification.</title>
        <authorList>
            <person name="Goeker M."/>
        </authorList>
    </citation>
    <scope>NUCLEOTIDE SEQUENCE [LARGE SCALE GENOMIC DNA]</scope>
    <source>
        <strain evidence="9 10">DSM 25924</strain>
    </source>
</reference>
<evidence type="ECO:0000256" key="2">
    <source>
        <dbReference type="ARBA" id="ARBA00022679"/>
    </source>
</evidence>
<evidence type="ECO:0000313" key="9">
    <source>
        <dbReference type="EMBL" id="MDP9729096.1"/>
    </source>
</evidence>
<feature type="transmembrane region" description="Helical" evidence="8">
    <location>
        <begin position="233"/>
        <end position="249"/>
    </location>
</feature>
<keyword evidence="4 8" id="KW-1133">Transmembrane helix</keyword>